<gene>
    <name evidence="1" type="ORF">SAMN05444169_6896</name>
</gene>
<accession>A0A1M5S3E1</accession>
<sequence>MNEPQLTRRRSPDHRNERWEIYFGDVRAGVISVRSGNPHDTDPWDWSCGFYPGSHPRECTNGTAATFDQARADFEVAWRVFLANRTEADFQEWLDQEAWTARKSAMWKAGERLPSQRPSSIMRCACGEAFDSHQPGAVLIHVPHITAARRSA</sequence>
<reference evidence="1 2" key="1">
    <citation type="submission" date="2016-11" db="EMBL/GenBank/DDBJ databases">
        <authorList>
            <person name="Jaros S."/>
            <person name="Januszkiewicz K."/>
            <person name="Wedrychowicz H."/>
        </authorList>
    </citation>
    <scope>NUCLEOTIDE SEQUENCE [LARGE SCALE GENOMIC DNA]</scope>
    <source>
        <strain evidence="1 2">GAS242</strain>
    </source>
</reference>
<organism evidence="1 2">
    <name type="scientific">Bradyrhizobium erythrophlei</name>
    <dbReference type="NCBI Taxonomy" id="1437360"/>
    <lineage>
        <taxon>Bacteria</taxon>
        <taxon>Pseudomonadati</taxon>
        <taxon>Pseudomonadota</taxon>
        <taxon>Alphaproteobacteria</taxon>
        <taxon>Hyphomicrobiales</taxon>
        <taxon>Nitrobacteraceae</taxon>
        <taxon>Bradyrhizobium</taxon>
    </lineage>
</organism>
<evidence type="ECO:0000313" key="2">
    <source>
        <dbReference type="Proteomes" id="UP000190675"/>
    </source>
</evidence>
<proteinExistence type="predicted"/>
<dbReference type="EMBL" id="LT670818">
    <property type="protein sequence ID" value="SHH32473.1"/>
    <property type="molecule type" value="Genomic_DNA"/>
</dbReference>
<protein>
    <submittedName>
        <fullName evidence="1">Uncharacterized protein</fullName>
    </submittedName>
</protein>
<dbReference type="AlphaFoldDB" id="A0A1M5S3E1"/>
<dbReference type="Proteomes" id="UP000190675">
    <property type="component" value="Chromosome I"/>
</dbReference>
<name>A0A1M5S3E1_9BRAD</name>
<evidence type="ECO:0000313" key="1">
    <source>
        <dbReference type="EMBL" id="SHH32473.1"/>
    </source>
</evidence>